<dbReference type="PANTHER" id="PTHR43685:SF2">
    <property type="entry name" value="GLYCOSYLTRANSFERASE 2-LIKE DOMAIN-CONTAINING PROTEIN"/>
    <property type="match status" value="1"/>
</dbReference>
<proteinExistence type="predicted"/>
<gene>
    <name evidence="2" type="ORF">ABS765_12645</name>
</gene>
<evidence type="ECO:0000259" key="1">
    <source>
        <dbReference type="Pfam" id="PF00535"/>
    </source>
</evidence>
<keyword evidence="2" id="KW-0328">Glycosyltransferase</keyword>
<accession>A0ABW8Y4K9</accession>
<dbReference type="GO" id="GO:0016757">
    <property type="term" value="F:glycosyltransferase activity"/>
    <property type="evidence" value="ECO:0007669"/>
    <property type="project" value="UniProtKB-KW"/>
</dbReference>
<dbReference type="Proteomes" id="UP001629058">
    <property type="component" value="Unassembled WGS sequence"/>
</dbReference>
<protein>
    <submittedName>
        <fullName evidence="2">Glycosyltransferase family A protein</fullName>
        <ecNumber evidence="2">2.4.-.-</ecNumber>
    </submittedName>
</protein>
<comment type="caution">
    <text evidence="2">The sequence shown here is derived from an EMBL/GenBank/DDBJ whole genome shotgun (WGS) entry which is preliminary data.</text>
</comment>
<feature type="domain" description="Glycosyltransferase 2-like" evidence="1">
    <location>
        <begin position="14"/>
        <end position="139"/>
    </location>
</feature>
<dbReference type="EC" id="2.4.-.-" evidence="2"/>
<dbReference type="PANTHER" id="PTHR43685">
    <property type="entry name" value="GLYCOSYLTRANSFERASE"/>
    <property type="match status" value="1"/>
</dbReference>
<name>A0ABW8Y4K9_9FLAO</name>
<keyword evidence="3" id="KW-1185">Reference proteome</keyword>
<dbReference type="Pfam" id="PF00535">
    <property type="entry name" value="Glycos_transf_2"/>
    <property type="match status" value="1"/>
</dbReference>
<dbReference type="Gene3D" id="3.90.550.10">
    <property type="entry name" value="Spore Coat Polysaccharide Biosynthesis Protein SpsA, Chain A"/>
    <property type="match status" value="1"/>
</dbReference>
<dbReference type="InterPro" id="IPR029044">
    <property type="entry name" value="Nucleotide-diphossugar_trans"/>
</dbReference>
<evidence type="ECO:0000313" key="3">
    <source>
        <dbReference type="Proteomes" id="UP001629058"/>
    </source>
</evidence>
<evidence type="ECO:0000313" key="2">
    <source>
        <dbReference type="EMBL" id="MFL9834878.1"/>
    </source>
</evidence>
<reference evidence="2 3" key="1">
    <citation type="submission" date="2024-06" db="EMBL/GenBank/DDBJ databases">
        <authorList>
            <person name="Kaempfer P."/>
            <person name="Viver T."/>
        </authorList>
    </citation>
    <scope>NUCLEOTIDE SEQUENCE [LARGE SCALE GENOMIC DNA]</scope>
    <source>
        <strain evidence="2 3">ST-37</strain>
    </source>
</reference>
<dbReference type="EMBL" id="JBELPY010000008">
    <property type="protein sequence ID" value="MFL9834878.1"/>
    <property type="molecule type" value="Genomic_DNA"/>
</dbReference>
<dbReference type="SUPFAM" id="SSF53448">
    <property type="entry name" value="Nucleotide-diphospho-sugar transferases"/>
    <property type="match status" value="1"/>
</dbReference>
<dbReference type="InterPro" id="IPR001173">
    <property type="entry name" value="Glyco_trans_2-like"/>
</dbReference>
<dbReference type="InterPro" id="IPR050834">
    <property type="entry name" value="Glycosyltransf_2"/>
</dbReference>
<organism evidence="2 3">
    <name type="scientific">Chryseobacterium terrae</name>
    <dbReference type="NCBI Taxonomy" id="3163299"/>
    <lineage>
        <taxon>Bacteria</taxon>
        <taxon>Pseudomonadati</taxon>
        <taxon>Bacteroidota</taxon>
        <taxon>Flavobacteriia</taxon>
        <taxon>Flavobacteriales</taxon>
        <taxon>Weeksellaceae</taxon>
        <taxon>Chryseobacterium group</taxon>
        <taxon>Chryseobacterium</taxon>
    </lineage>
</organism>
<keyword evidence="2" id="KW-0808">Transferase</keyword>
<sequence>MTNKLEAVEKSLISVIIPYYKGESYIEECLDSIYGQTFKNFEVILINDGSPKDFLENLKNIKYPNLILFHQENKGQSSARNKGVEIAQGKYILFLDCDDKIEKTFMEKTENVLSNNSKIKICYTKSLFFEKENTEWMLPDFKIKDFLFSNCIPVTALFYREDFIKAHGFEENLTYFEDWDLWISILENGGEVYRIPEHLFFYRIRHDDNSLTNISSSQENNMAINRLFIYKKHHDFYTKHGFDFNSITNIVLHRDDFRKKYYEIWYRKLIYRLFKPKKFDQIYSKFNSSNT</sequence>
<dbReference type="RefSeq" id="WP_408091089.1">
    <property type="nucleotide sequence ID" value="NZ_JBELPY010000008.1"/>
</dbReference>
<dbReference type="CDD" id="cd00761">
    <property type="entry name" value="Glyco_tranf_GTA_type"/>
    <property type="match status" value="1"/>
</dbReference>